<keyword evidence="7" id="KW-0808">Transferase</keyword>
<keyword evidence="6" id="KW-0597">Phosphoprotein</keyword>
<evidence type="ECO:0000256" key="2">
    <source>
        <dbReference type="ARBA" id="ARBA00004429"/>
    </source>
</evidence>
<proteinExistence type="predicted"/>
<keyword evidence="13" id="KW-0902">Two-component regulatory system</keyword>
<feature type="region of interest" description="Disordered" evidence="15">
    <location>
        <begin position="434"/>
        <end position="489"/>
    </location>
</feature>
<accession>A0A1H2Y168</accession>
<gene>
    <name evidence="19" type="ORF">SAMN04488238_104373</name>
</gene>
<dbReference type="EMBL" id="FNOM01000004">
    <property type="protein sequence ID" value="SDW98548.1"/>
    <property type="molecule type" value="Genomic_DNA"/>
</dbReference>
<dbReference type="Gene3D" id="1.10.287.130">
    <property type="match status" value="1"/>
</dbReference>
<evidence type="ECO:0000256" key="5">
    <source>
        <dbReference type="ARBA" id="ARBA00022519"/>
    </source>
</evidence>
<evidence type="ECO:0000256" key="10">
    <source>
        <dbReference type="ARBA" id="ARBA00022777"/>
    </source>
</evidence>
<evidence type="ECO:0000256" key="15">
    <source>
        <dbReference type="SAM" id="MobiDB-lite"/>
    </source>
</evidence>
<dbReference type="SMART" id="SM00387">
    <property type="entry name" value="HATPase_c"/>
    <property type="match status" value="1"/>
</dbReference>
<keyword evidence="11" id="KW-0067">ATP-binding</keyword>
<dbReference type="PANTHER" id="PTHR44936:SF5">
    <property type="entry name" value="SENSOR HISTIDINE KINASE ENVZ"/>
    <property type="match status" value="1"/>
</dbReference>
<feature type="domain" description="HAMP" evidence="18">
    <location>
        <begin position="175"/>
        <end position="226"/>
    </location>
</feature>
<dbReference type="GO" id="GO:0005886">
    <property type="term" value="C:plasma membrane"/>
    <property type="evidence" value="ECO:0007669"/>
    <property type="project" value="UniProtKB-SubCell"/>
</dbReference>
<dbReference type="SUPFAM" id="SSF55874">
    <property type="entry name" value="ATPase domain of HSP90 chaperone/DNA topoisomerase II/histidine kinase"/>
    <property type="match status" value="1"/>
</dbReference>
<evidence type="ECO:0000256" key="3">
    <source>
        <dbReference type="ARBA" id="ARBA00012438"/>
    </source>
</evidence>
<dbReference type="InterPro" id="IPR003660">
    <property type="entry name" value="HAMP_dom"/>
</dbReference>
<keyword evidence="4" id="KW-1003">Cell membrane</keyword>
<evidence type="ECO:0000256" key="6">
    <source>
        <dbReference type="ARBA" id="ARBA00022553"/>
    </source>
</evidence>
<evidence type="ECO:0000256" key="9">
    <source>
        <dbReference type="ARBA" id="ARBA00022741"/>
    </source>
</evidence>
<keyword evidence="12 16" id="KW-1133">Transmembrane helix</keyword>
<evidence type="ECO:0000256" key="1">
    <source>
        <dbReference type="ARBA" id="ARBA00000085"/>
    </source>
</evidence>
<dbReference type="SMART" id="SM00388">
    <property type="entry name" value="HisKA"/>
    <property type="match status" value="1"/>
</dbReference>
<keyword evidence="8 16" id="KW-0812">Transmembrane</keyword>
<comment type="subcellular location">
    <subcellularLocation>
        <location evidence="2">Cell inner membrane</location>
        <topology evidence="2">Multi-pass membrane protein</topology>
    </subcellularLocation>
</comment>
<dbReference type="Proteomes" id="UP000198539">
    <property type="component" value="Unassembled WGS sequence"/>
</dbReference>
<keyword evidence="9" id="KW-0547">Nucleotide-binding</keyword>
<evidence type="ECO:0000256" key="8">
    <source>
        <dbReference type="ARBA" id="ARBA00022692"/>
    </source>
</evidence>
<keyword evidence="14 16" id="KW-0472">Membrane</keyword>
<feature type="domain" description="Histidine kinase" evidence="17">
    <location>
        <begin position="234"/>
        <end position="435"/>
    </location>
</feature>
<sequence length="489" mass="53437">MPRGFYGRAALILIVPIVTIQLVMSIVFIQRHFEGVTRQMTESIVAELSYILPRIDAAPDLDTALRDLRPLSDALQIGLRPATPDAPPPARDRRLFYDLSGRAVIDTLRAALPQYRVADLLNPEDLVLFWIDTSHGLVEATLPRRRVSASNPHQLLVIMVFSGLVLTLISAIFLRNQVRSVKRLAAAAEAFGRGQNMPYRPTGATEIRAAGRAFLDMRARIERQIEQRTLMLSGISHDLRTPLTRLSLSLSLADENDETRAMQADLAEMARLIDSFLDYVRGQATAESAQVDVVALLEGLILNARRCGGDVRLIEAPGTAIATLRVSLIERAIDNLISNALRYAGRAEIQLKCSDTRLVICVEDDGPGIPDDRREEAKRPFVRLDPARNQDRGSGVGLGLAIADDAAQMHGGRLILSRSARLGGLCACIDLPRGTEAAGGRPQSTGLKLTALKIPRRQSTRRKSPRTKTTAPKPPEPRSPGPKSPGPAN</sequence>
<dbReference type="GO" id="GO:0005524">
    <property type="term" value="F:ATP binding"/>
    <property type="evidence" value="ECO:0007669"/>
    <property type="project" value="UniProtKB-KW"/>
</dbReference>
<evidence type="ECO:0000259" key="17">
    <source>
        <dbReference type="PROSITE" id="PS50109"/>
    </source>
</evidence>
<dbReference type="InterPro" id="IPR050980">
    <property type="entry name" value="2C_sensor_his_kinase"/>
</dbReference>
<feature type="compositionally biased region" description="Basic residues" evidence="15">
    <location>
        <begin position="454"/>
        <end position="466"/>
    </location>
</feature>
<evidence type="ECO:0000256" key="7">
    <source>
        <dbReference type="ARBA" id="ARBA00022679"/>
    </source>
</evidence>
<dbReference type="PANTHER" id="PTHR44936">
    <property type="entry name" value="SENSOR PROTEIN CREC"/>
    <property type="match status" value="1"/>
</dbReference>
<feature type="transmembrane region" description="Helical" evidence="16">
    <location>
        <begin position="6"/>
        <end position="29"/>
    </location>
</feature>
<dbReference type="SUPFAM" id="SSF47384">
    <property type="entry name" value="Homodimeric domain of signal transducing histidine kinase"/>
    <property type="match status" value="1"/>
</dbReference>
<dbReference type="Gene3D" id="3.30.565.10">
    <property type="entry name" value="Histidine kinase-like ATPase, C-terminal domain"/>
    <property type="match status" value="1"/>
</dbReference>
<name>A0A1H2Y168_9RHOB</name>
<evidence type="ECO:0000256" key="14">
    <source>
        <dbReference type="ARBA" id="ARBA00023136"/>
    </source>
</evidence>
<dbReference type="PRINTS" id="PR00344">
    <property type="entry name" value="BCTRLSENSOR"/>
</dbReference>
<evidence type="ECO:0000259" key="18">
    <source>
        <dbReference type="PROSITE" id="PS50885"/>
    </source>
</evidence>
<protein>
    <recommendedName>
        <fullName evidence="3">histidine kinase</fullName>
        <ecNumber evidence="3">2.7.13.3</ecNumber>
    </recommendedName>
</protein>
<dbReference type="Pfam" id="PF00672">
    <property type="entry name" value="HAMP"/>
    <property type="match status" value="1"/>
</dbReference>
<dbReference type="PROSITE" id="PS50109">
    <property type="entry name" value="HIS_KIN"/>
    <property type="match status" value="1"/>
</dbReference>
<dbReference type="RefSeq" id="WP_223814319.1">
    <property type="nucleotide sequence ID" value="NZ_CP061498.1"/>
</dbReference>
<evidence type="ECO:0000256" key="16">
    <source>
        <dbReference type="SAM" id="Phobius"/>
    </source>
</evidence>
<dbReference type="PROSITE" id="PS50885">
    <property type="entry name" value="HAMP"/>
    <property type="match status" value="1"/>
</dbReference>
<dbReference type="InterPro" id="IPR003661">
    <property type="entry name" value="HisK_dim/P_dom"/>
</dbReference>
<evidence type="ECO:0000256" key="13">
    <source>
        <dbReference type="ARBA" id="ARBA00023012"/>
    </source>
</evidence>
<evidence type="ECO:0000313" key="20">
    <source>
        <dbReference type="Proteomes" id="UP000198539"/>
    </source>
</evidence>
<reference evidence="19 20" key="1">
    <citation type="submission" date="2016-10" db="EMBL/GenBank/DDBJ databases">
        <authorList>
            <person name="de Groot N.N."/>
        </authorList>
    </citation>
    <scope>NUCLEOTIDE SEQUENCE [LARGE SCALE GENOMIC DNA]</scope>
    <source>
        <strain evidence="19 20">CGMCC 1.8894</strain>
    </source>
</reference>
<evidence type="ECO:0000256" key="4">
    <source>
        <dbReference type="ARBA" id="ARBA00022475"/>
    </source>
</evidence>
<dbReference type="InterPro" id="IPR004358">
    <property type="entry name" value="Sig_transdc_His_kin-like_C"/>
</dbReference>
<keyword evidence="10 19" id="KW-0418">Kinase</keyword>
<dbReference type="InterPro" id="IPR005467">
    <property type="entry name" value="His_kinase_dom"/>
</dbReference>
<evidence type="ECO:0000256" key="11">
    <source>
        <dbReference type="ARBA" id="ARBA00022840"/>
    </source>
</evidence>
<feature type="transmembrane region" description="Helical" evidence="16">
    <location>
        <begin position="155"/>
        <end position="174"/>
    </location>
</feature>
<dbReference type="EC" id="2.7.13.3" evidence="3"/>
<keyword evidence="20" id="KW-1185">Reference proteome</keyword>
<evidence type="ECO:0000313" key="19">
    <source>
        <dbReference type="EMBL" id="SDW98548.1"/>
    </source>
</evidence>
<dbReference type="InterPro" id="IPR003594">
    <property type="entry name" value="HATPase_dom"/>
</dbReference>
<dbReference type="InterPro" id="IPR036097">
    <property type="entry name" value="HisK_dim/P_sf"/>
</dbReference>
<organism evidence="19 20">
    <name type="scientific">Roseicitreum antarcticum</name>
    <dbReference type="NCBI Taxonomy" id="564137"/>
    <lineage>
        <taxon>Bacteria</taxon>
        <taxon>Pseudomonadati</taxon>
        <taxon>Pseudomonadota</taxon>
        <taxon>Alphaproteobacteria</taxon>
        <taxon>Rhodobacterales</taxon>
        <taxon>Paracoccaceae</taxon>
        <taxon>Roseicitreum</taxon>
    </lineage>
</organism>
<evidence type="ECO:0000256" key="12">
    <source>
        <dbReference type="ARBA" id="ARBA00022989"/>
    </source>
</evidence>
<dbReference type="Pfam" id="PF02518">
    <property type="entry name" value="HATPase_c"/>
    <property type="match status" value="1"/>
</dbReference>
<feature type="compositionally biased region" description="Pro residues" evidence="15">
    <location>
        <begin position="472"/>
        <end position="489"/>
    </location>
</feature>
<comment type="catalytic activity">
    <reaction evidence="1">
        <text>ATP + protein L-histidine = ADP + protein N-phospho-L-histidine.</text>
        <dbReference type="EC" id="2.7.13.3"/>
    </reaction>
</comment>
<dbReference type="InterPro" id="IPR036890">
    <property type="entry name" value="HATPase_C_sf"/>
</dbReference>
<dbReference type="CDD" id="cd00082">
    <property type="entry name" value="HisKA"/>
    <property type="match status" value="1"/>
</dbReference>
<dbReference type="STRING" id="564137.SAMN04488238_104373"/>
<dbReference type="AlphaFoldDB" id="A0A1H2Y168"/>
<keyword evidence="5" id="KW-0997">Cell inner membrane</keyword>
<dbReference type="Pfam" id="PF00512">
    <property type="entry name" value="HisKA"/>
    <property type="match status" value="1"/>
</dbReference>
<dbReference type="GO" id="GO:0000155">
    <property type="term" value="F:phosphorelay sensor kinase activity"/>
    <property type="evidence" value="ECO:0007669"/>
    <property type="project" value="InterPro"/>
</dbReference>